<dbReference type="SUPFAM" id="SSF57850">
    <property type="entry name" value="RING/U-box"/>
    <property type="match status" value="1"/>
</dbReference>
<evidence type="ECO:0000256" key="8">
    <source>
        <dbReference type="ARBA" id="ARBA00022833"/>
    </source>
</evidence>
<proteinExistence type="predicted"/>
<evidence type="ECO:0000313" key="13">
    <source>
        <dbReference type="EMBL" id="GJT60547.1"/>
    </source>
</evidence>
<keyword evidence="5" id="KW-0479">Metal-binding</keyword>
<dbReference type="EC" id="2.3.2.27" evidence="3"/>
<organism evidence="13 14">
    <name type="scientific">Tanacetum coccineum</name>
    <dbReference type="NCBI Taxonomy" id="301880"/>
    <lineage>
        <taxon>Eukaryota</taxon>
        <taxon>Viridiplantae</taxon>
        <taxon>Streptophyta</taxon>
        <taxon>Embryophyta</taxon>
        <taxon>Tracheophyta</taxon>
        <taxon>Spermatophyta</taxon>
        <taxon>Magnoliopsida</taxon>
        <taxon>eudicotyledons</taxon>
        <taxon>Gunneridae</taxon>
        <taxon>Pentapetalae</taxon>
        <taxon>asterids</taxon>
        <taxon>campanulids</taxon>
        <taxon>Asterales</taxon>
        <taxon>Asteraceae</taxon>
        <taxon>Asteroideae</taxon>
        <taxon>Anthemideae</taxon>
        <taxon>Anthemidinae</taxon>
        <taxon>Tanacetum</taxon>
    </lineage>
</organism>
<evidence type="ECO:0000256" key="5">
    <source>
        <dbReference type="ARBA" id="ARBA00022723"/>
    </source>
</evidence>
<dbReference type="Pfam" id="PF13639">
    <property type="entry name" value="zf-RING_2"/>
    <property type="match status" value="1"/>
</dbReference>
<evidence type="ECO:0000256" key="7">
    <source>
        <dbReference type="ARBA" id="ARBA00022786"/>
    </source>
</evidence>
<evidence type="ECO:0000256" key="10">
    <source>
        <dbReference type="SAM" id="MobiDB-lite"/>
    </source>
</evidence>
<dbReference type="PANTHER" id="PTHR46913:SF19">
    <property type="entry name" value="RING-TYPE E3 UBIQUITIN TRANSFERASE"/>
    <property type="match status" value="1"/>
</dbReference>
<accession>A0ABQ5FD73</accession>
<comment type="caution">
    <text evidence="13">The sequence shown here is derived from an EMBL/GenBank/DDBJ whole genome shotgun (WGS) entry which is preliminary data.</text>
</comment>
<evidence type="ECO:0000259" key="12">
    <source>
        <dbReference type="PROSITE" id="PS50089"/>
    </source>
</evidence>
<name>A0ABQ5FD73_9ASTR</name>
<keyword evidence="11" id="KW-0472">Membrane</keyword>
<feature type="compositionally biased region" description="Gly residues" evidence="10">
    <location>
        <begin position="223"/>
        <end position="234"/>
    </location>
</feature>
<dbReference type="InterPro" id="IPR001841">
    <property type="entry name" value="Znf_RING"/>
</dbReference>
<feature type="region of interest" description="Disordered" evidence="10">
    <location>
        <begin position="219"/>
        <end position="242"/>
    </location>
</feature>
<reference evidence="13" key="1">
    <citation type="journal article" date="2022" name="Int. J. Mol. Sci.">
        <title>Draft Genome of Tanacetum Coccineum: Genomic Comparison of Closely Related Tanacetum-Family Plants.</title>
        <authorList>
            <person name="Yamashiro T."/>
            <person name="Shiraishi A."/>
            <person name="Nakayama K."/>
            <person name="Satake H."/>
        </authorList>
    </citation>
    <scope>NUCLEOTIDE SEQUENCE</scope>
</reference>
<dbReference type="Gene3D" id="3.30.40.10">
    <property type="entry name" value="Zinc/RING finger domain, C3HC4 (zinc finger)"/>
    <property type="match status" value="1"/>
</dbReference>
<keyword evidence="11" id="KW-0812">Transmembrane</keyword>
<dbReference type="CDD" id="cd16461">
    <property type="entry name" value="RING-H2_EL5-like"/>
    <property type="match status" value="1"/>
</dbReference>
<comment type="catalytic activity">
    <reaction evidence="1">
        <text>S-ubiquitinyl-[E2 ubiquitin-conjugating enzyme]-L-cysteine + [acceptor protein]-L-lysine = [E2 ubiquitin-conjugating enzyme]-L-cysteine + N(6)-ubiquitinyl-[acceptor protein]-L-lysine.</text>
        <dbReference type="EC" id="2.3.2.27"/>
    </reaction>
</comment>
<keyword evidence="4" id="KW-0808">Transferase</keyword>
<comment type="pathway">
    <text evidence="2">Protein modification; protein ubiquitination.</text>
</comment>
<evidence type="ECO:0000256" key="2">
    <source>
        <dbReference type="ARBA" id="ARBA00004906"/>
    </source>
</evidence>
<dbReference type="EMBL" id="BQNB010017209">
    <property type="protein sequence ID" value="GJT60547.1"/>
    <property type="molecule type" value="Genomic_DNA"/>
</dbReference>
<evidence type="ECO:0000256" key="11">
    <source>
        <dbReference type="SAM" id="Phobius"/>
    </source>
</evidence>
<dbReference type="PROSITE" id="PS50089">
    <property type="entry name" value="ZF_RING_2"/>
    <property type="match status" value="1"/>
</dbReference>
<keyword evidence="6 9" id="KW-0863">Zinc-finger</keyword>
<keyword evidence="7" id="KW-0833">Ubl conjugation pathway</keyword>
<dbReference type="SMART" id="SM01197">
    <property type="entry name" value="FANCL_C"/>
    <property type="match status" value="1"/>
</dbReference>
<keyword evidence="8" id="KW-0862">Zinc</keyword>
<keyword evidence="14" id="KW-1185">Reference proteome</keyword>
<evidence type="ECO:0000256" key="6">
    <source>
        <dbReference type="ARBA" id="ARBA00022771"/>
    </source>
</evidence>
<keyword evidence="11" id="KW-1133">Transmembrane helix</keyword>
<evidence type="ECO:0000313" key="14">
    <source>
        <dbReference type="Proteomes" id="UP001151760"/>
    </source>
</evidence>
<feature type="transmembrane region" description="Helical" evidence="11">
    <location>
        <begin position="53"/>
        <end position="76"/>
    </location>
</feature>
<gene>
    <name evidence="13" type="ORF">Tco_1004080</name>
</gene>
<sequence length="284" mass="31519">MAINHHRKLIQEQDSNQNATCSDCGPTCRYKCSYPVFYWPPQPPPSPQQITHISPYVIILVALLGSAFLFISYYLIMVRCCTRLRRAHNNQIYGETEDLSDDDHGLEVDHPIWYITTIGLQPSVINSISVIKFKKDDSLIEGTDCSVCLSEFQDDETLRLLPKCNHAFHIPCIDTWLSSHTNCPLCRASILSSRMSSVLNLDDPSFSRGIGSNRHNPIENFDEGGGLDGNGIGGPDSENCEDIEDSKTEYESVIAGRRSFSMDSVAVSGIINGEIEVASGDSRI</sequence>
<dbReference type="Proteomes" id="UP001151760">
    <property type="component" value="Unassembled WGS sequence"/>
</dbReference>
<reference evidence="13" key="2">
    <citation type="submission" date="2022-01" db="EMBL/GenBank/DDBJ databases">
        <authorList>
            <person name="Yamashiro T."/>
            <person name="Shiraishi A."/>
            <person name="Satake H."/>
            <person name="Nakayama K."/>
        </authorList>
    </citation>
    <scope>NUCLEOTIDE SEQUENCE</scope>
</reference>
<protein>
    <recommendedName>
        <fullName evidence="3">RING-type E3 ubiquitin transferase</fullName>
        <ecNumber evidence="3">2.3.2.27</ecNumber>
    </recommendedName>
</protein>
<dbReference type="SMART" id="SM00184">
    <property type="entry name" value="RING"/>
    <property type="match status" value="1"/>
</dbReference>
<dbReference type="InterPro" id="IPR044600">
    <property type="entry name" value="ATL1/ATL16-like"/>
</dbReference>
<dbReference type="InterPro" id="IPR013083">
    <property type="entry name" value="Znf_RING/FYVE/PHD"/>
</dbReference>
<evidence type="ECO:0000256" key="3">
    <source>
        <dbReference type="ARBA" id="ARBA00012483"/>
    </source>
</evidence>
<feature type="domain" description="RING-type" evidence="12">
    <location>
        <begin position="145"/>
        <end position="187"/>
    </location>
</feature>
<evidence type="ECO:0000256" key="4">
    <source>
        <dbReference type="ARBA" id="ARBA00022679"/>
    </source>
</evidence>
<evidence type="ECO:0000256" key="9">
    <source>
        <dbReference type="PROSITE-ProRule" id="PRU00175"/>
    </source>
</evidence>
<evidence type="ECO:0000256" key="1">
    <source>
        <dbReference type="ARBA" id="ARBA00000900"/>
    </source>
</evidence>
<dbReference type="PANTHER" id="PTHR46913">
    <property type="entry name" value="RING-H2 FINGER PROTEIN ATL16"/>
    <property type="match status" value="1"/>
</dbReference>